<dbReference type="AlphaFoldDB" id="C9ZBC8"/>
<organism evidence="1 2">
    <name type="scientific">Streptomyces scabiei (strain 87.22)</name>
    <dbReference type="NCBI Taxonomy" id="680198"/>
    <lineage>
        <taxon>Bacteria</taxon>
        <taxon>Bacillati</taxon>
        <taxon>Actinomycetota</taxon>
        <taxon>Actinomycetes</taxon>
        <taxon>Kitasatosporales</taxon>
        <taxon>Streptomycetaceae</taxon>
        <taxon>Streptomyces</taxon>
    </lineage>
</organism>
<evidence type="ECO:0000313" key="2">
    <source>
        <dbReference type="Proteomes" id="UP000001444"/>
    </source>
</evidence>
<protein>
    <submittedName>
        <fullName evidence="1">Putative secreted protein</fullName>
    </submittedName>
</protein>
<gene>
    <name evidence="1" type="ordered locus">SCAB_0451</name>
</gene>
<keyword evidence="2" id="KW-1185">Reference proteome</keyword>
<reference evidence="1 2" key="1">
    <citation type="journal article" date="2010" name="Mol. Plant Microbe Interact.">
        <title>Streptomyces scabies 87-22 contains a coronafacic acid-like biosynthetic cluster that contributes to plant-microbe interactions.</title>
        <authorList>
            <person name="Bignell D.R."/>
            <person name="Seipke R.F."/>
            <person name="Huguet-Tapia J.C."/>
            <person name="Chambers A.H."/>
            <person name="Parry R.J."/>
            <person name="Loria R."/>
        </authorList>
    </citation>
    <scope>NUCLEOTIDE SEQUENCE [LARGE SCALE GENOMIC DNA]</scope>
    <source>
        <strain evidence="1 2">87.22</strain>
    </source>
</reference>
<evidence type="ECO:0000313" key="1">
    <source>
        <dbReference type="EMBL" id="CBG67273.1"/>
    </source>
</evidence>
<proteinExistence type="predicted"/>
<name>C9ZBC8_STRSW</name>
<accession>C9ZBC8</accession>
<dbReference type="Proteomes" id="UP000001444">
    <property type="component" value="Chromosome"/>
</dbReference>
<dbReference type="HOGENOM" id="CLU_3349385_0_0_11"/>
<dbReference type="EMBL" id="FN554889">
    <property type="protein sequence ID" value="CBG67273.1"/>
    <property type="molecule type" value="Genomic_DNA"/>
</dbReference>
<dbReference type="KEGG" id="scb:SCAB_0451"/>
<sequence length="37" mass="3628">MTLPLLPIRILAFLAVLSLGAGGTQLNGGGYATSLAG</sequence>